<dbReference type="STRING" id="361279.SAMN05421663_106123"/>
<dbReference type="Gene3D" id="3.40.50.300">
    <property type="entry name" value="P-loop containing nucleotide triphosphate hydrolases"/>
    <property type="match status" value="1"/>
</dbReference>
<dbReference type="Proteomes" id="UP000198666">
    <property type="component" value="Unassembled WGS sequence"/>
</dbReference>
<dbReference type="SUPFAM" id="SSF52540">
    <property type="entry name" value="P-loop containing nucleoside triphosphate hydrolases"/>
    <property type="match status" value="1"/>
</dbReference>
<dbReference type="InterPro" id="IPR003593">
    <property type="entry name" value="AAA+_ATPase"/>
</dbReference>
<keyword evidence="2 4" id="KW-0067">ATP-binding</keyword>
<dbReference type="GO" id="GO:0016887">
    <property type="term" value="F:ATP hydrolysis activity"/>
    <property type="evidence" value="ECO:0007669"/>
    <property type="project" value="InterPro"/>
</dbReference>
<dbReference type="PANTHER" id="PTHR43158">
    <property type="entry name" value="SKFA PEPTIDE EXPORT ATP-BINDING PROTEIN SKFE"/>
    <property type="match status" value="1"/>
</dbReference>
<evidence type="ECO:0000313" key="4">
    <source>
        <dbReference type="EMBL" id="SDD05825.1"/>
    </source>
</evidence>
<dbReference type="GO" id="GO:0005524">
    <property type="term" value="F:ATP binding"/>
    <property type="evidence" value="ECO:0007669"/>
    <property type="project" value="UniProtKB-KW"/>
</dbReference>
<dbReference type="InterPro" id="IPR003439">
    <property type="entry name" value="ABC_transporter-like_ATP-bd"/>
</dbReference>
<evidence type="ECO:0000313" key="5">
    <source>
        <dbReference type="Proteomes" id="UP000198666"/>
    </source>
</evidence>
<evidence type="ECO:0000256" key="2">
    <source>
        <dbReference type="ARBA" id="ARBA00022840"/>
    </source>
</evidence>
<dbReference type="PANTHER" id="PTHR43158:SF1">
    <property type="entry name" value="ABC TRANSPORTER, ATP-BINDING PROTEIN"/>
    <property type="match status" value="1"/>
</dbReference>
<feature type="domain" description="ABC transporter" evidence="3">
    <location>
        <begin position="2"/>
        <end position="225"/>
    </location>
</feature>
<keyword evidence="1" id="KW-0547">Nucleotide-binding</keyword>
<dbReference type="AlphaFoldDB" id="A0A1G6RPB4"/>
<dbReference type="InterPro" id="IPR027417">
    <property type="entry name" value="P-loop_NTPase"/>
</dbReference>
<name>A0A1G6RPB4_9BACI</name>
<dbReference type="OrthoDB" id="9804819at2"/>
<dbReference type="PROSITE" id="PS50893">
    <property type="entry name" value="ABC_TRANSPORTER_2"/>
    <property type="match status" value="1"/>
</dbReference>
<reference evidence="5" key="1">
    <citation type="submission" date="2016-10" db="EMBL/GenBank/DDBJ databases">
        <authorList>
            <person name="Varghese N."/>
            <person name="Submissions S."/>
        </authorList>
    </citation>
    <scope>NUCLEOTIDE SEQUENCE [LARGE SCALE GENOMIC DNA]</scope>
    <source>
        <strain evidence="5">DSM 21620</strain>
    </source>
</reference>
<sequence length="229" mass="26038">MIEFKDVTKRYMTKTALRDVNLKLDKGKIIGLVGLNGAGKSTTMKLIAGLISPTKGSVELDGKKVTRRMASKVSYLSELDEYYSFYTVQQTIDFFATQFPDFNKEKAEEIRAYMNLDANTKVKHLSKGNRGRLKIILTLSREVPVLLMDEPLSGLDPLVRDSIVKGLITFVDTQKQLVLLSTHQIMEVEMILDEVIAIKDGVLVDHRDVEELRYDEQKGILEWMSSIYE</sequence>
<accession>A0A1G6RPB4</accession>
<evidence type="ECO:0000259" key="3">
    <source>
        <dbReference type="PROSITE" id="PS50893"/>
    </source>
</evidence>
<proteinExistence type="predicted"/>
<dbReference type="SMART" id="SM00382">
    <property type="entry name" value="AAA"/>
    <property type="match status" value="1"/>
</dbReference>
<dbReference type="EMBL" id="FMZB01000006">
    <property type="protein sequence ID" value="SDD05825.1"/>
    <property type="molecule type" value="Genomic_DNA"/>
</dbReference>
<keyword evidence="5" id="KW-1185">Reference proteome</keyword>
<dbReference type="Pfam" id="PF00005">
    <property type="entry name" value="ABC_tran"/>
    <property type="match status" value="1"/>
</dbReference>
<dbReference type="RefSeq" id="WP_093727499.1">
    <property type="nucleotide sequence ID" value="NZ_FMZB01000006.1"/>
</dbReference>
<dbReference type="CDD" id="cd03230">
    <property type="entry name" value="ABC_DR_subfamily_A"/>
    <property type="match status" value="1"/>
</dbReference>
<evidence type="ECO:0000256" key="1">
    <source>
        <dbReference type="ARBA" id="ARBA00022741"/>
    </source>
</evidence>
<gene>
    <name evidence="4" type="ORF">SAMN05421663_106123</name>
</gene>
<protein>
    <submittedName>
        <fullName evidence="4">ABC-2 type transport system ATP-binding protein</fullName>
    </submittedName>
</protein>
<organism evidence="4 5">
    <name type="scientific">Terribacillus halophilus</name>
    <dbReference type="NCBI Taxonomy" id="361279"/>
    <lineage>
        <taxon>Bacteria</taxon>
        <taxon>Bacillati</taxon>
        <taxon>Bacillota</taxon>
        <taxon>Bacilli</taxon>
        <taxon>Bacillales</taxon>
        <taxon>Bacillaceae</taxon>
        <taxon>Terribacillus</taxon>
    </lineage>
</organism>